<evidence type="ECO:0000313" key="2">
    <source>
        <dbReference type="Proteomes" id="UP001374599"/>
    </source>
</evidence>
<dbReference type="Proteomes" id="UP001374599">
    <property type="component" value="Unassembled WGS sequence"/>
</dbReference>
<organism evidence="1 2">
    <name type="scientific">Vallitalea maricola</name>
    <dbReference type="NCBI Taxonomy" id="3074433"/>
    <lineage>
        <taxon>Bacteria</taxon>
        <taxon>Bacillati</taxon>
        <taxon>Bacillota</taxon>
        <taxon>Clostridia</taxon>
        <taxon>Lachnospirales</taxon>
        <taxon>Vallitaleaceae</taxon>
        <taxon>Vallitalea</taxon>
    </lineage>
</organism>
<protein>
    <submittedName>
        <fullName evidence="1">Uncharacterized protein</fullName>
    </submittedName>
</protein>
<gene>
    <name evidence="1" type="ORF">AN2V17_27800</name>
</gene>
<proteinExistence type="predicted"/>
<sequence length="260" mass="29287">MKVAVYSPVRRQGCTTLSVLLGSAIAQVTNMKVCLTYTGTESDAFNIALGLNQVEDRTKSLTQVIRMLEANSITGKDINDYLTPLTDNLDIMQTSSDYITTEESDKLLTFVLNNLTHDLIITEINSEPYEESTKEILSNADIIIVLASQGMDVINKYKNWKDSDIFPDYSKVVYALNYYDPNVSALRDVAKIMGIKPSKIVKITNNPFIKKMTNTGSLHKLLPYIYNKDIRVINLHADIRDLCYLVMSNLGIKIDWGKNK</sequence>
<reference evidence="1" key="1">
    <citation type="submission" date="2023-09" db="EMBL/GenBank/DDBJ databases">
        <title>Vallitalea sediminicola and Vallitalea maricola sp. nov., anaerobic bacteria isolated from marine sediment.</title>
        <authorList>
            <person name="Hirano S."/>
            <person name="Maeda A."/>
            <person name="Terahara T."/>
            <person name="Mori K."/>
            <person name="Hamada M."/>
            <person name="Matsumoto R."/>
            <person name="Kobayashi T."/>
        </authorList>
    </citation>
    <scope>NUCLEOTIDE SEQUENCE</scope>
    <source>
        <strain evidence="1">AN17-2</strain>
    </source>
</reference>
<evidence type="ECO:0000313" key="1">
    <source>
        <dbReference type="EMBL" id="GMQ63546.1"/>
    </source>
</evidence>
<dbReference type="EMBL" id="BTPU01000045">
    <property type="protein sequence ID" value="GMQ63546.1"/>
    <property type="molecule type" value="Genomic_DNA"/>
</dbReference>
<name>A0ACB5UM40_9FIRM</name>
<accession>A0ACB5UM40</accession>
<comment type="caution">
    <text evidence="1">The sequence shown here is derived from an EMBL/GenBank/DDBJ whole genome shotgun (WGS) entry which is preliminary data.</text>
</comment>
<keyword evidence="2" id="KW-1185">Reference proteome</keyword>